<dbReference type="InterPro" id="IPR043502">
    <property type="entry name" value="DNA/RNA_pol_sf"/>
</dbReference>
<dbReference type="OrthoDB" id="414945at2759"/>
<gene>
    <name evidence="2" type="ORF">MERR_LOCUS45348</name>
</gene>
<dbReference type="CDD" id="cd09272">
    <property type="entry name" value="RNase_HI_RT_Ty1"/>
    <property type="match status" value="1"/>
</dbReference>
<proteinExistence type="predicted"/>
<dbReference type="InterPro" id="IPR013103">
    <property type="entry name" value="RVT_2"/>
</dbReference>
<dbReference type="AlphaFoldDB" id="A0A6D2KUF3"/>
<accession>A0A6D2KUF3</accession>
<evidence type="ECO:0000313" key="3">
    <source>
        <dbReference type="Proteomes" id="UP000467841"/>
    </source>
</evidence>
<organism evidence="2 3">
    <name type="scientific">Microthlaspi erraticum</name>
    <dbReference type="NCBI Taxonomy" id="1685480"/>
    <lineage>
        <taxon>Eukaryota</taxon>
        <taxon>Viridiplantae</taxon>
        <taxon>Streptophyta</taxon>
        <taxon>Embryophyta</taxon>
        <taxon>Tracheophyta</taxon>
        <taxon>Spermatophyta</taxon>
        <taxon>Magnoliopsida</taxon>
        <taxon>eudicotyledons</taxon>
        <taxon>Gunneridae</taxon>
        <taxon>Pentapetalae</taxon>
        <taxon>rosids</taxon>
        <taxon>malvids</taxon>
        <taxon>Brassicales</taxon>
        <taxon>Brassicaceae</taxon>
        <taxon>Coluteocarpeae</taxon>
        <taxon>Microthlaspi</taxon>
    </lineage>
</organism>
<evidence type="ECO:0000259" key="1">
    <source>
        <dbReference type="Pfam" id="PF07727"/>
    </source>
</evidence>
<dbReference type="EMBL" id="CACVBM020001718">
    <property type="protein sequence ID" value="CAA7058112.1"/>
    <property type="molecule type" value="Genomic_DNA"/>
</dbReference>
<sequence length="320" mass="36166">MLVYVDDFIITGNSPQHTDRFIESLSTRFSLKDLDDISYFLGIEVHRTKEGLHLTQYKYISDLLQRTNMTDCKPIATPMCPNTPLTLFSGTPLDDLTEFRMVVGSLQYLSLTRPDISFSVNKMSQFMHRPTHDHWQAVKRILRYRAGTMRRGIFLAAANRPILHAFTDADWGGNKDDYISTRAYIVYLGAHPVVWSSKKQTGVSQSSTEAEYRSLANTTSEVCWTLSLLQELGISLPTTPVIYCDNIGATYLAANPVFHSHMKHLALDNHFVRQFVQNGQLRVSHVNSADQLADALTKPLPRPLFRVLCDKIGLSDGRPS</sequence>
<name>A0A6D2KUF3_9BRAS</name>
<feature type="domain" description="Reverse transcriptase Ty1/copia-type" evidence="1">
    <location>
        <begin position="3"/>
        <end position="80"/>
    </location>
</feature>
<dbReference type="Proteomes" id="UP000467841">
    <property type="component" value="Unassembled WGS sequence"/>
</dbReference>
<dbReference type="PANTHER" id="PTHR11439">
    <property type="entry name" value="GAG-POL-RELATED RETROTRANSPOSON"/>
    <property type="match status" value="1"/>
</dbReference>
<protein>
    <recommendedName>
        <fullName evidence="1">Reverse transcriptase Ty1/copia-type domain-containing protein</fullName>
    </recommendedName>
</protein>
<evidence type="ECO:0000313" key="2">
    <source>
        <dbReference type="EMBL" id="CAA7058112.1"/>
    </source>
</evidence>
<dbReference type="Pfam" id="PF07727">
    <property type="entry name" value="RVT_2"/>
    <property type="match status" value="1"/>
</dbReference>
<comment type="caution">
    <text evidence="2">The sequence shown here is derived from an EMBL/GenBank/DDBJ whole genome shotgun (WGS) entry which is preliminary data.</text>
</comment>
<dbReference type="PANTHER" id="PTHR11439:SF489">
    <property type="entry name" value="RNA-DIRECTED DNA POLYMERASE"/>
    <property type="match status" value="1"/>
</dbReference>
<reference evidence="2" key="1">
    <citation type="submission" date="2020-01" db="EMBL/GenBank/DDBJ databases">
        <authorList>
            <person name="Mishra B."/>
        </authorList>
    </citation>
    <scope>NUCLEOTIDE SEQUENCE [LARGE SCALE GENOMIC DNA]</scope>
</reference>
<keyword evidence="3" id="KW-1185">Reference proteome</keyword>
<dbReference type="SUPFAM" id="SSF56672">
    <property type="entry name" value="DNA/RNA polymerases"/>
    <property type="match status" value="1"/>
</dbReference>